<evidence type="ECO:0000313" key="5">
    <source>
        <dbReference type="Proteomes" id="UP000823399"/>
    </source>
</evidence>
<keyword evidence="2" id="KW-0812">Transmembrane</keyword>
<keyword evidence="2" id="KW-1133">Transmembrane helix</keyword>
<evidence type="ECO:0000256" key="3">
    <source>
        <dbReference type="SAM" id="SignalP"/>
    </source>
</evidence>
<dbReference type="RefSeq" id="XP_041288288.1">
    <property type="nucleotide sequence ID" value="XM_041438576.1"/>
</dbReference>
<sequence length="396" mass="44909">MISHTRRALLSLVFAPWVSAAPAMQRSELLLVESLPASCNFDLSTIKHELCTIVHDLAEIMDDEALNTPYIIDLSEYSWSEKAERFTASAAYLQTVSDIPIAAQSLNHDPGARRPIAIEHNTRSREHVNRIISSINKLAANSATVNFPEIQISTNGGPVLISFLFMSDRHMDKLDSVRCTCRLTWESLNACDREPLESLKIVLPNNDRPKGRNLMEELLGSQIQWERDEDSDTNSDIFENRGSDASETNNRPRDGHNDDIRGHEENVNEGNDEKPDDRPPGENPTDEQDDKQESIPPTNRNSWSLTIILLMTSYVLIIATRLYYPRLRGLLRSYQEPNCFRVGETVLLRWAREDMDFDDEEEDTMVNGSDGLIRGEEIPLKPSPRNNFVLQYGSAQ</sequence>
<comment type="caution">
    <text evidence="4">The sequence shown here is derived from an EMBL/GenBank/DDBJ whole genome shotgun (WGS) entry which is preliminary data.</text>
</comment>
<feature type="transmembrane region" description="Helical" evidence="2">
    <location>
        <begin position="303"/>
        <end position="324"/>
    </location>
</feature>
<organism evidence="4 5">
    <name type="scientific">Suillus discolor</name>
    <dbReference type="NCBI Taxonomy" id="1912936"/>
    <lineage>
        <taxon>Eukaryota</taxon>
        <taxon>Fungi</taxon>
        <taxon>Dikarya</taxon>
        <taxon>Basidiomycota</taxon>
        <taxon>Agaricomycotina</taxon>
        <taxon>Agaricomycetes</taxon>
        <taxon>Agaricomycetidae</taxon>
        <taxon>Boletales</taxon>
        <taxon>Suillineae</taxon>
        <taxon>Suillaceae</taxon>
        <taxon>Suillus</taxon>
    </lineage>
</organism>
<proteinExistence type="predicted"/>
<feature type="compositionally biased region" description="Basic and acidic residues" evidence="1">
    <location>
        <begin position="238"/>
        <end position="280"/>
    </location>
</feature>
<dbReference type="Proteomes" id="UP000823399">
    <property type="component" value="Unassembled WGS sequence"/>
</dbReference>
<evidence type="ECO:0000256" key="1">
    <source>
        <dbReference type="SAM" id="MobiDB-lite"/>
    </source>
</evidence>
<dbReference type="AlphaFoldDB" id="A0A9P7EYW2"/>
<name>A0A9P7EYW2_9AGAM</name>
<evidence type="ECO:0000313" key="4">
    <source>
        <dbReference type="EMBL" id="KAG2096696.1"/>
    </source>
</evidence>
<feature type="signal peptide" evidence="3">
    <location>
        <begin position="1"/>
        <end position="20"/>
    </location>
</feature>
<keyword evidence="3" id="KW-0732">Signal</keyword>
<dbReference type="OrthoDB" id="29460at2759"/>
<protein>
    <submittedName>
        <fullName evidence="4">Uncharacterized protein</fullName>
    </submittedName>
</protein>
<reference evidence="4" key="1">
    <citation type="journal article" date="2020" name="New Phytol.">
        <title>Comparative genomics reveals dynamic genome evolution in host specialist ectomycorrhizal fungi.</title>
        <authorList>
            <person name="Lofgren L.A."/>
            <person name="Nguyen N.H."/>
            <person name="Vilgalys R."/>
            <person name="Ruytinx J."/>
            <person name="Liao H.L."/>
            <person name="Branco S."/>
            <person name="Kuo A."/>
            <person name="LaButti K."/>
            <person name="Lipzen A."/>
            <person name="Andreopoulos W."/>
            <person name="Pangilinan J."/>
            <person name="Riley R."/>
            <person name="Hundley H."/>
            <person name="Na H."/>
            <person name="Barry K."/>
            <person name="Grigoriev I.V."/>
            <person name="Stajich J.E."/>
            <person name="Kennedy P.G."/>
        </authorList>
    </citation>
    <scope>NUCLEOTIDE SEQUENCE</scope>
    <source>
        <strain evidence="4">FC423</strain>
    </source>
</reference>
<evidence type="ECO:0000256" key="2">
    <source>
        <dbReference type="SAM" id="Phobius"/>
    </source>
</evidence>
<dbReference type="EMBL" id="JABBWM010000068">
    <property type="protein sequence ID" value="KAG2096696.1"/>
    <property type="molecule type" value="Genomic_DNA"/>
</dbReference>
<feature type="chain" id="PRO_5040496945" evidence="3">
    <location>
        <begin position="21"/>
        <end position="396"/>
    </location>
</feature>
<dbReference type="GeneID" id="64700835"/>
<feature type="region of interest" description="Disordered" evidence="1">
    <location>
        <begin position="223"/>
        <end position="299"/>
    </location>
</feature>
<keyword evidence="2" id="KW-0472">Membrane</keyword>
<accession>A0A9P7EYW2</accession>
<keyword evidence="5" id="KW-1185">Reference proteome</keyword>
<gene>
    <name evidence="4" type="ORF">F5147DRAFT_716030</name>
</gene>